<keyword evidence="9" id="KW-0511">Multifunctional enzyme</keyword>
<keyword evidence="7 10" id="KW-0472">Membrane</keyword>
<dbReference type="InterPro" id="IPR000045">
    <property type="entry name" value="Prepilin_IV_endopep_pep"/>
</dbReference>
<reference evidence="13 14" key="1">
    <citation type="submission" date="2019-02" db="EMBL/GenBank/DDBJ databases">
        <title>Halieaceae_genomes.</title>
        <authorList>
            <person name="Li S.-H."/>
        </authorList>
    </citation>
    <scope>NUCLEOTIDE SEQUENCE [LARGE SCALE GENOMIC DNA]</scope>
    <source>
        <strain evidence="13 14">JH123</strain>
    </source>
</reference>
<feature type="transmembrane region" description="Helical" evidence="10">
    <location>
        <begin position="115"/>
        <end position="147"/>
    </location>
</feature>
<dbReference type="EMBL" id="CP036501">
    <property type="protein sequence ID" value="UZP75408.1"/>
    <property type="molecule type" value="Genomic_DNA"/>
</dbReference>
<keyword evidence="9" id="KW-0489">Methyltransferase</keyword>
<keyword evidence="3" id="KW-1003">Cell membrane</keyword>
<name>A0ABY6QB26_9GAMM</name>
<keyword evidence="5 9" id="KW-0812">Transmembrane</keyword>
<evidence type="ECO:0000256" key="8">
    <source>
        <dbReference type="RuleBase" id="RU003793"/>
    </source>
</evidence>
<dbReference type="InterPro" id="IPR050882">
    <property type="entry name" value="Prepilin_peptidase/N-MTase"/>
</dbReference>
<feature type="transmembrane region" description="Helical" evidence="10">
    <location>
        <begin position="219"/>
        <end position="248"/>
    </location>
</feature>
<keyword evidence="9" id="KW-0645">Protease</keyword>
<feature type="domain" description="Prepilin type IV endopeptidase peptidase" evidence="11">
    <location>
        <begin position="135"/>
        <end position="244"/>
    </location>
</feature>
<evidence type="ECO:0000313" key="14">
    <source>
        <dbReference type="Proteomes" id="UP001317963"/>
    </source>
</evidence>
<sequence>MDPLEEIIRAQPGLSIALAILGLTVGSFLNVVIHRLPKMMERQWERECAELRGENTPEATPYSLAFPGSHCPSCNAEITALQNIPVLSYLLLRGHCANCGVSIPIRYPLIELTTALVWVLCGLTFGVSNALAAAMLLTAVLLSLTAIDLDHQLLPDSLTLPLLWIGLLINMNATFVTLESAVLGAVFGYLSLWSVYWLFKVITGKEGMGYGDFKLLAALGAWFGVSALPTIVLLSSLVGAVVGLGLIATGRQDRETPMPFGPFLAGAGLIHLFYPDSLMGWIAGTL</sequence>
<gene>
    <name evidence="13" type="ORF">E0F26_11960</name>
</gene>
<evidence type="ECO:0000256" key="9">
    <source>
        <dbReference type="RuleBase" id="RU003794"/>
    </source>
</evidence>
<evidence type="ECO:0000256" key="2">
    <source>
        <dbReference type="ARBA" id="ARBA00005801"/>
    </source>
</evidence>
<keyword evidence="4" id="KW-0997">Cell inner membrane</keyword>
<feature type="transmembrane region" description="Helical" evidence="10">
    <location>
        <begin position="153"/>
        <end position="169"/>
    </location>
</feature>
<evidence type="ECO:0000256" key="6">
    <source>
        <dbReference type="ARBA" id="ARBA00022989"/>
    </source>
</evidence>
<dbReference type="Proteomes" id="UP001317963">
    <property type="component" value="Chromosome"/>
</dbReference>
<dbReference type="Gene3D" id="1.20.120.1220">
    <property type="match status" value="1"/>
</dbReference>
<dbReference type="PANTHER" id="PTHR30487">
    <property type="entry name" value="TYPE 4 PREPILIN-LIKE PROTEINS LEADER PEPTIDE-PROCESSING ENZYME"/>
    <property type="match status" value="1"/>
</dbReference>
<proteinExistence type="inferred from homology"/>
<protein>
    <recommendedName>
        <fullName evidence="9">Prepilin leader peptidase/N-methyltransferase</fullName>
        <ecNumber evidence="9">2.1.1.-</ecNumber>
        <ecNumber evidence="9">3.4.23.43</ecNumber>
    </recommendedName>
</protein>
<dbReference type="PRINTS" id="PR00864">
    <property type="entry name" value="PREPILNPTASE"/>
</dbReference>
<evidence type="ECO:0000256" key="3">
    <source>
        <dbReference type="ARBA" id="ARBA00022475"/>
    </source>
</evidence>
<accession>A0ABY6QB26</accession>
<keyword evidence="9" id="KW-0378">Hydrolase</keyword>
<evidence type="ECO:0000259" key="12">
    <source>
        <dbReference type="Pfam" id="PF06750"/>
    </source>
</evidence>
<evidence type="ECO:0000256" key="10">
    <source>
        <dbReference type="SAM" id="Phobius"/>
    </source>
</evidence>
<comment type="subcellular location">
    <subcellularLocation>
        <location evidence="1">Cell inner membrane</location>
        <topology evidence="1">Multi-pass membrane protein</topology>
    </subcellularLocation>
    <subcellularLocation>
        <location evidence="9">Cell membrane</location>
        <topology evidence="9">Multi-pass membrane protein</topology>
    </subcellularLocation>
</comment>
<comment type="similarity">
    <text evidence="2 8">Belongs to the peptidase A24 family.</text>
</comment>
<dbReference type="PANTHER" id="PTHR30487:SF0">
    <property type="entry name" value="PREPILIN LEADER PEPTIDASE_N-METHYLTRANSFERASE-RELATED"/>
    <property type="match status" value="1"/>
</dbReference>
<keyword evidence="6 10" id="KW-1133">Transmembrane helix</keyword>
<evidence type="ECO:0000313" key="13">
    <source>
        <dbReference type="EMBL" id="UZP75408.1"/>
    </source>
</evidence>
<feature type="transmembrane region" description="Helical" evidence="10">
    <location>
        <begin position="181"/>
        <end position="199"/>
    </location>
</feature>
<comment type="catalytic activity">
    <reaction evidence="9">
        <text>Typically cleaves a -Gly-|-Phe- bond to release an N-terminal, basic peptide of 5-8 residues from type IV prepilin, and then N-methylates the new N-terminal amino group, the methyl donor being S-adenosyl-L-methionine.</text>
        <dbReference type="EC" id="3.4.23.43"/>
    </reaction>
</comment>
<dbReference type="Pfam" id="PF06750">
    <property type="entry name" value="A24_N_bact"/>
    <property type="match status" value="1"/>
</dbReference>
<keyword evidence="14" id="KW-1185">Reference proteome</keyword>
<feature type="transmembrane region" description="Helical" evidence="10">
    <location>
        <begin position="12"/>
        <end position="33"/>
    </location>
</feature>
<dbReference type="RefSeq" id="WP_279241895.1">
    <property type="nucleotide sequence ID" value="NZ_CP036501.1"/>
</dbReference>
<dbReference type="EC" id="2.1.1.-" evidence="9"/>
<evidence type="ECO:0000256" key="1">
    <source>
        <dbReference type="ARBA" id="ARBA00004429"/>
    </source>
</evidence>
<feature type="transmembrane region" description="Helical" evidence="10">
    <location>
        <begin position="260"/>
        <end position="283"/>
    </location>
</feature>
<dbReference type="Pfam" id="PF01478">
    <property type="entry name" value="Peptidase_A24"/>
    <property type="match status" value="1"/>
</dbReference>
<dbReference type="InterPro" id="IPR010627">
    <property type="entry name" value="Prepilin_pept_A24_N"/>
</dbReference>
<evidence type="ECO:0000256" key="4">
    <source>
        <dbReference type="ARBA" id="ARBA00022519"/>
    </source>
</evidence>
<feature type="domain" description="Prepilin peptidase A24 N-terminal" evidence="12">
    <location>
        <begin position="20"/>
        <end position="124"/>
    </location>
</feature>
<evidence type="ECO:0000256" key="5">
    <source>
        <dbReference type="ARBA" id="ARBA00022692"/>
    </source>
</evidence>
<organism evidence="13 14">
    <name type="scientific">Candidatus Paraluminiphilus aquimaris</name>
    <dbReference type="NCBI Taxonomy" id="2518994"/>
    <lineage>
        <taxon>Bacteria</taxon>
        <taxon>Pseudomonadati</taxon>
        <taxon>Pseudomonadota</taxon>
        <taxon>Gammaproteobacteria</taxon>
        <taxon>Cellvibrionales</taxon>
        <taxon>Halieaceae</taxon>
        <taxon>Candidatus Paraluminiphilus</taxon>
    </lineage>
</organism>
<evidence type="ECO:0000256" key="7">
    <source>
        <dbReference type="ARBA" id="ARBA00023136"/>
    </source>
</evidence>
<dbReference type="EC" id="3.4.23.43" evidence="9"/>
<evidence type="ECO:0000259" key="11">
    <source>
        <dbReference type="Pfam" id="PF01478"/>
    </source>
</evidence>
<comment type="function">
    <text evidence="9">Plays an essential role in type IV pili and type II pseudopili formation by proteolytically removing the leader sequence from substrate proteins and subsequently monomethylating the alpha-amino group of the newly exposed N-terminal phenylalanine.</text>
</comment>
<dbReference type="InterPro" id="IPR014032">
    <property type="entry name" value="Peptidase_A24A_bac"/>
</dbReference>
<keyword evidence="9" id="KW-0808">Transferase</keyword>